<evidence type="ECO:0000256" key="3">
    <source>
        <dbReference type="RuleBase" id="RU000363"/>
    </source>
</evidence>
<keyword evidence="4" id="KW-0812">Transmembrane</keyword>
<protein>
    <submittedName>
        <fullName evidence="6">Estradiol 17-beta-dehydrogenase 2</fullName>
    </submittedName>
</protein>
<dbReference type="KEGG" id="lcf:108885234"/>
<dbReference type="PRINTS" id="PR00080">
    <property type="entry name" value="SDRFAMILY"/>
</dbReference>
<dbReference type="RefSeq" id="XP_018534998.2">
    <property type="nucleotide sequence ID" value="XM_018679482.2"/>
</dbReference>
<dbReference type="GeneID" id="108885234"/>
<sequence length="397" mass="43258">MVSTVTAGERVRVWILSEDGDLLLLQCRSCSSVCPHCAVETQTGPRCWVQDHRRRRRAAAGTSLFFIVSPALWGGVLLSCSLCLLCVNRRRSELLPGENRAVLITGCDSGFGHVLAQRLSQVGVQVFAGVLDVNGAGAQRLRERGSENLQVLQLDVTDSSQVETVHSYICSQVGRTGLWGLVNNAGILLCPANAELHPLSACRRCLEVNFLAAVNMCQVFLPLLRQSRGRIVNMSSMAGEVPLPGFAAYGASKAALSVFSQVMRLELAEWGVSVALIQPAGFRTNIFGNSDDIARYRDELLSAVSSAAREDYGEAYISSLPVSLSRMSQQTPEDLSPVVDDLCDALLSVRPRPLYTPGQMGWLLPFLHRHCPTSAFDLIISRFPKLTDCEPAGLRRT</sequence>
<accession>A0AAJ7PP87</accession>
<dbReference type="CTD" id="3294"/>
<evidence type="ECO:0000313" key="5">
    <source>
        <dbReference type="Proteomes" id="UP000694890"/>
    </source>
</evidence>
<dbReference type="AlphaFoldDB" id="A0AAJ7PP87"/>
<evidence type="ECO:0000256" key="1">
    <source>
        <dbReference type="ARBA" id="ARBA00006484"/>
    </source>
</evidence>
<dbReference type="PANTHER" id="PTHR43313">
    <property type="entry name" value="SHORT-CHAIN DEHYDROGENASE/REDUCTASE FAMILY 9C"/>
    <property type="match status" value="1"/>
</dbReference>
<dbReference type="PANTHER" id="PTHR43313:SF3">
    <property type="entry name" value="17-BETA-HYDROXYSTEROID DEHYDROGENASE TYPE 2"/>
    <property type="match status" value="1"/>
</dbReference>
<reference evidence="6" key="1">
    <citation type="submission" date="2025-08" db="UniProtKB">
        <authorList>
            <consortium name="RefSeq"/>
        </authorList>
    </citation>
    <scope>IDENTIFICATION</scope>
    <source>
        <tissue evidence="6">Brain</tissue>
    </source>
</reference>
<dbReference type="Gene3D" id="3.40.50.720">
    <property type="entry name" value="NAD(P)-binding Rossmann-like Domain"/>
    <property type="match status" value="1"/>
</dbReference>
<evidence type="ECO:0000256" key="4">
    <source>
        <dbReference type="SAM" id="Phobius"/>
    </source>
</evidence>
<evidence type="ECO:0000313" key="6">
    <source>
        <dbReference type="RefSeq" id="XP_018534998.2"/>
    </source>
</evidence>
<keyword evidence="4" id="KW-1133">Transmembrane helix</keyword>
<dbReference type="Pfam" id="PF00106">
    <property type="entry name" value="adh_short"/>
    <property type="match status" value="1"/>
</dbReference>
<dbReference type="InterPro" id="IPR036291">
    <property type="entry name" value="NAD(P)-bd_dom_sf"/>
</dbReference>
<proteinExistence type="inferred from homology"/>
<dbReference type="InterPro" id="IPR002347">
    <property type="entry name" value="SDR_fam"/>
</dbReference>
<name>A0AAJ7PP87_LATCA</name>
<keyword evidence="4" id="KW-0472">Membrane</keyword>
<feature type="transmembrane region" description="Helical" evidence="4">
    <location>
        <begin position="64"/>
        <end position="87"/>
    </location>
</feature>
<dbReference type="InterPro" id="IPR020904">
    <property type="entry name" value="Sc_DH/Rdtase_CS"/>
</dbReference>
<comment type="similarity">
    <text evidence="1 3">Belongs to the short-chain dehydrogenases/reductases (SDR) family.</text>
</comment>
<dbReference type="GO" id="GO:0016491">
    <property type="term" value="F:oxidoreductase activity"/>
    <property type="evidence" value="ECO:0007669"/>
    <property type="project" value="UniProtKB-KW"/>
</dbReference>
<dbReference type="GO" id="GO:0008202">
    <property type="term" value="P:steroid metabolic process"/>
    <property type="evidence" value="ECO:0007669"/>
    <property type="project" value="TreeGrafter"/>
</dbReference>
<dbReference type="SUPFAM" id="SSF51735">
    <property type="entry name" value="NAD(P)-binding Rossmann-fold domains"/>
    <property type="match status" value="1"/>
</dbReference>
<dbReference type="Proteomes" id="UP000694890">
    <property type="component" value="Linkage group LG10"/>
</dbReference>
<evidence type="ECO:0000256" key="2">
    <source>
        <dbReference type="ARBA" id="ARBA00023002"/>
    </source>
</evidence>
<keyword evidence="2" id="KW-0560">Oxidoreductase</keyword>
<dbReference type="PRINTS" id="PR00081">
    <property type="entry name" value="GDHRDH"/>
</dbReference>
<dbReference type="PROSITE" id="PS00061">
    <property type="entry name" value="ADH_SHORT"/>
    <property type="match status" value="1"/>
</dbReference>
<gene>
    <name evidence="6" type="primary">hsd17b2</name>
</gene>
<organism evidence="5 6">
    <name type="scientific">Lates calcarifer</name>
    <name type="common">Barramundi</name>
    <name type="synonym">Holocentrus calcarifer</name>
    <dbReference type="NCBI Taxonomy" id="8187"/>
    <lineage>
        <taxon>Eukaryota</taxon>
        <taxon>Metazoa</taxon>
        <taxon>Chordata</taxon>
        <taxon>Craniata</taxon>
        <taxon>Vertebrata</taxon>
        <taxon>Euteleostomi</taxon>
        <taxon>Actinopterygii</taxon>
        <taxon>Neopterygii</taxon>
        <taxon>Teleostei</taxon>
        <taxon>Neoteleostei</taxon>
        <taxon>Acanthomorphata</taxon>
        <taxon>Carangaria</taxon>
        <taxon>Carangaria incertae sedis</taxon>
        <taxon>Centropomidae</taxon>
        <taxon>Lates</taxon>
    </lineage>
</organism>